<comment type="caution">
    <text evidence="3">The sequence shown here is derived from an EMBL/GenBank/DDBJ whole genome shotgun (WGS) entry which is preliminary data.</text>
</comment>
<feature type="region of interest" description="Disordered" evidence="1">
    <location>
        <begin position="279"/>
        <end position="308"/>
    </location>
</feature>
<feature type="transmembrane region" description="Helical" evidence="2">
    <location>
        <begin position="186"/>
        <end position="209"/>
    </location>
</feature>
<dbReference type="OrthoDB" id="10429549at2759"/>
<feature type="transmembrane region" description="Helical" evidence="2">
    <location>
        <begin position="142"/>
        <end position="165"/>
    </location>
</feature>
<organism evidence="3 4">
    <name type="scientific">Chlamydomonas incerta</name>
    <dbReference type="NCBI Taxonomy" id="51695"/>
    <lineage>
        <taxon>Eukaryota</taxon>
        <taxon>Viridiplantae</taxon>
        <taxon>Chlorophyta</taxon>
        <taxon>core chlorophytes</taxon>
        <taxon>Chlorophyceae</taxon>
        <taxon>CS clade</taxon>
        <taxon>Chlamydomonadales</taxon>
        <taxon>Chlamydomonadaceae</taxon>
        <taxon>Chlamydomonas</taxon>
    </lineage>
</organism>
<protein>
    <submittedName>
        <fullName evidence="3">Uncharacterized protein</fullName>
    </submittedName>
</protein>
<feature type="transmembrane region" description="Helical" evidence="2">
    <location>
        <begin position="104"/>
        <end position="122"/>
    </location>
</feature>
<keyword evidence="4" id="KW-1185">Reference proteome</keyword>
<keyword evidence="2" id="KW-1133">Transmembrane helix</keyword>
<evidence type="ECO:0000256" key="2">
    <source>
        <dbReference type="SAM" id="Phobius"/>
    </source>
</evidence>
<evidence type="ECO:0000313" key="3">
    <source>
        <dbReference type="EMBL" id="KAG2434794.1"/>
    </source>
</evidence>
<keyword evidence="2" id="KW-0812">Transmembrane</keyword>
<feature type="compositionally biased region" description="Low complexity" evidence="1">
    <location>
        <begin position="279"/>
        <end position="289"/>
    </location>
</feature>
<evidence type="ECO:0000313" key="4">
    <source>
        <dbReference type="Proteomes" id="UP000650467"/>
    </source>
</evidence>
<dbReference type="Proteomes" id="UP000650467">
    <property type="component" value="Unassembled WGS sequence"/>
</dbReference>
<proteinExistence type="predicted"/>
<dbReference type="AlphaFoldDB" id="A0A835T6M2"/>
<reference evidence="3" key="1">
    <citation type="journal article" date="2020" name="bioRxiv">
        <title>Comparative genomics of Chlamydomonas.</title>
        <authorList>
            <person name="Craig R.J."/>
            <person name="Hasan A.R."/>
            <person name="Ness R.W."/>
            <person name="Keightley P.D."/>
        </authorList>
    </citation>
    <scope>NUCLEOTIDE SEQUENCE</scope>
    <source>
        <strain evidence="3">SAG 7.73</strain>
    </source>
</reference>
<dbReference type="EMBL" id="JAEHOC010000016">
    <property type="protein sequence ID" value="KAG2434794.1"/>
    <property type="molecule type" value="Genomic_DNA"/>
</dbReference>
<gene>
    <name evidence="3" type="ORF">HXX76_007679</name>
</gene>
<name>A0A835T6M2_CHLIN</name>
<keyword evidence="2" id="KW-0472">Membrane</keyword>
<evidence type="ECO:0000256" key="1">
    <source>
        <dbReference type="SAM" id="MobiDB-lite"/>
    </source>
</evidence>
<feature type="transmembrane region" description="Helical" evidence="2">
    <location>
        <begin position="215"/>
        <end position="239"/>
    </location>
</feature>
<accession>A0A835T6M2</accession>
<sequence length="308" mass="33988">MSPRPTQLVAAQQVSALHHHTVVKPNIDRTTKSDKERHREQTRQYELSILNEVGPGADPDQLEFDPDLYDKLFKGTSYIDIITFNTWSREHKVSPVTVILRENYSSILTFATFLAGFQFVGLQFGGDGGGEEPNPVLEWSSFLLVMGLILSALSACCCVAVVEYLRFLEHEPPKMILVALNRYKHFMQHVALLAIASSVLFIVSINLAVYDNQKLPFAIVIHVLSGIAVLTMMLAFYVVTFRRQEFVLPSSILAPGESPVVKRRVYQFREELAAHRRASGAAGSGKAAMGAGGPEVLVSSDGQKDAAV</sequence>